<dbReference type="InterPro" id="IPR050164">
    <property type="entry name" value="Peptidase_C19"/>
</dbReference>
<organism evidence="3 4">
    <name type="scientific">Symbiodinium necroappetens</name>
    <dbReference type="NCBI Taxonomy" id="1628268"/>
    <lineage>
        <taxon>Eukaryota</taxon>
        <taxon>Sar</taxon>
        <taxon>Alveolata</taxon>
        <taxon>Dinophyceae</taxon>
        <taxon>Suessiales</taxon>
        <taxon>Symbiodiniaceae</taxon>
        <taxon>Symbiodinium</taxon>
    </lineage>
</organism>
<comment type="caution">
    <text evidence="3">The sequence shown here is derived from an EMBL/GenBank/DDBJ whole genome shotgun (WGS) entry which is preliminary data.</text>
</comment>
<proteinExistence type="predicted"/>
<dbReference type="PANTHER" id="PTHR24006:SF644">
    <property type="entry name" value="UBIQUITIN CARBOXYL-TERMINAL HYDROLASE 7"/>
    <property type="match status" value="1"/>
</dbReference>
<evidence type="ECO:0000259" key="2">
    <source>
        <dbReference type="PROSITE" id="PS50235"/>
    </source>
</evidence>
<dbReference type="PROSITE" id="PS00973">
    <property type="entry name" value="USP_2"/>
    <property type="match status" value="1"/>
</dbReference>
<evidence type="ECO:0000256" key="1">
    <source>
        <dbReference type="SAM" id="MobiDB-lite"/>
    </source>
</evidence>
<dbReference type="Pfam" id="PF00443">
    <property type="entry name" value="UCH"/>
    <property type="match status" value="1"/>
</dbReference>
<dbReference type="GO" id="GO:0005634">
    <property type="term" value="C:nucleus"/>
    <property type="evidence" value="ECO:0007669"/>
    <property type="project" value="TreeGrafter"/>
</dbReference>
<dbReference type="Proteomes" id="UP000601435">
    <property type="component" value="Unassembled WGS sequence"/>
</dbReference>
<evidence type="ECO:0000313" key="4">
    <source>
        <dbReference type="Proteomes" id="UP000601435"/>
    </source>
</evidence>
<protein>
    <submittedName>
        <fullName evidence="3">UBP12 protein</fullName>
    </submittedName>
</protein>
<dbReference type="InterPro" id="IPR001394">
    <property type="entry name" value="Peptidase_C19_UCH"/>
</dbReference>
<dbReference type="Gene3D" id="3.90.70.10">
    <property type="entry name" value="Cysteine proteinases"/>
    <property type="match status" value="1"/>
</dbReference>
<sequence length="1560" mass="173731">MGWCVLNWKTDLIKNPSISVPLTTLEACMKELPLPNSFGKLLWNCMAADAYFHEIPTSVDEIKESLSDLSEFFKHSFDVAGVKQRDVDQETLQKVQQLQKVPDWIPTTQSNLRDAFDQKKRDLALDTKDKETYRQLTTNSKLYDFRRHTVLTPPEMHGFSVNKLHFGTTFKRTVYRLLAGNAMSPPVVGSVMCALMVTGLRHQFRVAVTELPMPLPRNFEETASEFLAEFTAEEILDGENLYKAGDYGEQGAKKADTLQHACVGIRFVKFPPVLTFQLKRFHFDLQKMEMVKLDSRFEFPRRLDLSKFMIYLLPSVVVHRGGVDGGHYRTYVRLFAQPNLDERCFKLDDAKVTPCSDKATVEAKAAQSSMAAREAQREALALSFASLAEAVRGDSAVLKSLGGFSTEQLAFLFKDRAPSTLRKRWLKERVVTVVAGVQVGLEPFAVILNGPIVSSWLSAQKWSRRAPSEDTIVFATRNSSGCVEKYRRDDVLPALRCQRSIVSAVQHGWVPCTALARGLVAVQEQDPRELLLAGHCELDSDTEVEAESGDSDLDGLDASEADSVQSDALSVASEPEADVLNYQGPWILNTLTGWFHCSVQCERPDSGSMLQYDDHIIGKACRRVGACVQCDALVYFVLGHHFGCSGLRFGRFNCLYSHRIARFSLWVMQCALLFPRSLAVFLVVLSRAFLVVFAMASWRSKLVDQGVQGSVADAISKLGYDTEELFRSAFVDQAAFEGWLAKLRSKLGNAEWAALDAEPRPTRREAHRPLNGCVVVKAERETPFVPLPSAGLPPLPRKSDSKRQPSNFGGGRSTAKRLRNGECWLWVEGKCPNRAFRFKHECALCGDKSHHAAGCPKQAPRRLGTQCSRSACSGAAASKPMGRLRDGDGVASDADWYFPRAPDSLQQLRRTWLQRVDEYNLVPRLARAVSSGEREALLSEREITVLRGDLITFLSEHGICRTGRIVPGQPLAELWDGLFCLTQDLDAELPRLLDQGEYQGVPTGIVRTIPPSGVWREVKIAERPDLELLVCVILLRARVWMTLRRLGLVHKEGSPPCLIGDSTICNANLLSRVSEKIELPTLEDVAEFISRHPQDEWMAFVLDVCKAHKRVKVHPSEQGFSIFTVVDADGNTRWRAHTRWLVYKTCHFGCAWAAFWWARVAAGLVRLTHRLIAVIRHFLAIYVDDSLSLLPSHSAPTPACLQIILACALGVARLTAALRAVARAGSQHSRRSLQSLVGLLSWYTCGARWLRPRMAIWFHMLLQPSLRFVPLDRRQLAEVQELLDANLCLMQSARSCDAQAGWKLLECGGRPVTARQKLLEPVANDGRTWVKFGDPTSRHVVASKEESSVAAFFLHIVGANAPVHLVEEEAQGVVAAADAFAEGDVAGLGGWWLPPGHDLDLANIQYFAISLKRSDLPAWFCHDNDGKQVPSLQSCICALEALAQLVLLDARLSAGEVKASLGRICVRQQRDNLGVVCSTSKGLSMRRPLSFVLQASAVLCMRERVNLRVSHSAGIRNVWADALSRGQQFAPEIWSQLCASNQCHRDWRSLLELGRFGLRA</sequence>
<dbReference type="InterPro" id="IPR018200">
    <property type="entry name" value="USP_CS"/>
</dbReference>
<dbReference type="EMBL" id="CAJNJA010070608">
    <property type="protein sequence ID" value="CAE7901317.1"/>
    <property type="molecule type" value="Genomic_DNA"/>
</dbReference>
<evidence type="ECO:0000313" key="3">
    <source>
        <dbReference type="EMBL" id="CAE7901317.1"/>
    </source>
</evidence>
<name>A0A813BCD7_9DINO</name>
<feature type="domain" description="USP" evidence="2">
    <location>
        <begin position="80"/>
        <end position="374"/>
    </location>
</feature>
<feature type="region of interest" description="Disordered" evidence="1">
    <location>
        <begin position="785"/>
        <end position="813"/>
    </location>
</feature>
<dbReference type="SUPFAM" id="SSF54001">
    <property type="entry name" value="Cysteine proteinases"/>
    <property type="match status" value="1"/>
</dbReference>
<dbReference type="InterPro" id="IPR038765">
    <property type="entry name" value="Papain-like_cys_pep_sf"/>
</dbReference>
<dbReference type="InterPro" id="IPR028889">
    <property type="entry name" value="USP"/>
</dbReference>
<dbReference type="GO" id="GO:0016579">
    <property type="term" value="P:protein deubiquitination"/>
    <property type="evidence" value="ECO:0007669"/>
    <property type="project" value="InterPro"/>
</dbReference>
<dbReference type="GO" id="GO:0005829">
    <property type="term" value="C:cytosol"/>
    <property type="evidence" value="ECO:0007669"/>
    <property type="project" value="TreeGrafter"/>
</dbReference>
<accession>A0A813BCD7</accession>
<gene>
    <name evidence="3" type="primary">UBP12</name>
    <name evidence="3" type="ORF">SNEC2469_LOCUS30350</name>
</gene>
<dbReference type="GO" id="GO:0031647">
    <property type="term" value="P:regulation of protein stability"/>
    <property type="evidence" value="ECO:0007669"/>
    <property type="project" value="TreeGrafter"/>
</dbReference>
<reference evidence="3" key="1">
    <citation type="submission" date="2021-02" db="EMBL/GenBank/DDBJ databases">
        <authorList>
            <person name="Dougan E. K."/>
            <person name="Rhodes N."/>
            <person name="Thang M."/>
            <person name="Chan C."/>
        </authorList>
    </citation>
    <scope>NUCLEOTIDE SEQUENCE</scope>
</reference>
<keyword evidence="4" id="KW-1185">Reference proteome</keyword>
<dbReference type="OrthoDB" id="440078at2759"/>
<dbReference type="GO" id="GO:0004843">
    <property type="term" value="F:cysteine-type deubiquitinase activity"/>
    <property type="evidence" value="ECO:0007669"/>
    <property type="project" value="InterPro"/>
</dbReference>
<dbReference type="PANTHER" id="PTHR24006">
    <property type="entry name" value="UBIQUITIN CARBOXYL-TERMINAL HYDROLASE"/>
    <property type="match status" value="1"/>
</dbReference>
<dbReference type="PROSITE" id="PS50235">
    <property type="entry name" value="USP_3"/>
    <property type="match status" value="1"/>
</dbReference>